<dbReference type="InterPro" id="IPR037069">
    <property type="entry name" value="AcylCoA_DH/ox_N_sf"/>
</dbReference>
<dbReference type="GO" id="GO:0005886">
    <property type="term" value="C:plasma membrane"/>
    <property type="evidence" value="ECO:0007669"/>
    <property type="project" value="TreeGrafter"/>
</dbReference>
<evidence type="ECO:0000259" key="7">
    <source>
        <dbReference type="Pfam" id="PF00441"/>
    </source>
</evidence>
<dbReference type="InterPro" id="IPR006091">
    <property type="entry name" value="Acyl-CoA_Oxase/DH_mid-dom"/>
</dbReference>
<protein>
    <submittedName>
        <fullName evidence="10">Acyl-CoA dehydrogenase</fullName>
    </submittedName>
</protein>
<feature type="domain" description="Acyl-CoA dehydrogenase/oxidase C-terminal" evidence="7">
    <location>
        <begin position="239"/>
        <end position="378"/>
    </location>
</feature>
<dbReference type="GO" id="GO:0016627">
    <property type="term" value="F:oxidoreductase activity, acting on the CH-CH group of donors"/>
    <property type="evidence" value="ECO:0007669"/>
    <property type="project" value="InterPro"/>
</dbReference>
<evidence type="ECO:0000256" key="4">
    <source>
        <dbReference type="ARBA" id="ARBA00022827"/>
    </source>
</evidence>
<dbReference type="EMBL" id="LZIN01000075">
    <property type="protein sequence ID" value="OBG03094.1"/>
    <property type="molecule type" value="Genomic_DNA"/>
</dbReference>
<dbReference type="Gene3D" id="1.10.540.10">
    <property type="entry name" value="Acyl-CoA dehydrogenase/oxidase, N-terminal domain"/>
    <property type="match status" value="1"/>
</dbReference>
<gene>
    <name evidence="10" type="ORF">A5771_14270</name>
</gene>
<dbReference type="OrthoDB" id="5167280at2"/>
<dbReference type="InterPro" id="IPR013786">
    <property type="entry name" value="AcylCoA_DH/ox_N"/>
</dbReference>
<dbReference type="Gene3D" id="2.40.110.10">
    <property type="entry name" value="Butyryl-CoA Dehydrogenase, subunit A, domain 2"/>
    <property type="match status" value="1"/>
</dbReference>
<dbReference type="InterPro" id="IPR046373">
    <property type="entry name" value="Acyl-CoA_Oxase/DH_mid-dom_sf"/>
</dbReference>
<dbReference type="Pfam" id="PF02771">
    <property type="entry name" value="Acyl-CoA_dh_N"/>
    <property type="match status" value="1"/>
</dbReference>
<accession>A0A1A2EDH6</accession>
<keyword evidence="4 6" id="KW-0274">FAD</keyword>
<dbReference type="InterPro" id="IPR052161">
    <property type="entry name" value="Mycobact_Acyl-CoA_DH"/>
</dbReference>
<dbReference type="FunFam" id="2.40.110.10:FF:000011">
    <property type="entry name" value="Acyl-CoA dehydrogenase FadE34"/>
    <property type="match status" value="1"/>
</dbReference>
<name>A0A1A2EDH6_MYCSD</name>
<dbReference type="PANTHER" id="PTHR43292">
    <property type="entry name" value="ACYL-COA DEHYDROGENASE"/>
    <property type="match status" value="1"/>
</dbReference>
<organism evidence="10 11">
    <name type="scientific">Mycolicibacter sinensis (strain JDM601)</name>
    <name type="common">Mycobacterium sinense</name>
    <dbReference type="NCBI Taxonomy" id="875328"/>
    <lineage>
        <taxon>Bacteria</taxon>
        <taxon>Bacillati</taxon>
        <taxon>Actinomycetota</taxon>
        <taxon>Actinomycetes</taxon>
        <taxon>Mycobacteriales</taxon>
        <taxon>Mycobacteriaceae</taxon>
        <taxon>Mycolicibacter</taxon>
    </lineage>
</organism>
<evidence type="ECO:0000256" key="1">
    <source>
        <dbReference type="ARBA" id="ARBA00001974"/>
    </source>
</evidence>
<evidence type="ECO:0000313" key="11">
    <source>
        <dbReference type="Proteomes" id="UP000093985"/>
    </source>
</evidence>
<sequence length="383" mass="41563">MEPQPPSLDAFRQQATAFLNAHAEHRPDGFPDAMYAQFRYLRDPERFRADCVAWQRLLFDNGFAGLTWSREVGGQDLPSAYALAWADLEAEYEVPRGLFGVTLEMVGPTLLAVGNDEQKKHCAAMLRGDEVWCQLFSEPGAGSDLAAVATKAVRTETGWRINGQKVWTSEARHAQYGYLIARSDPTQLRHKGLTAFVVDMSTPGIDVRPLKQMTGGASFSEVFFDDVDLPADAVLGEVGGGWAVAMATLGFERFSSFGRSLGRLVRQAGELGWDDRVARDAFIDAVIDQRALAAFEAGMHHRLVAGQPPGPEAALAKLATGKVASQISDAVAKRLGNDLSKPDPCLDDWRLVVLSAPAFHIAGGTDEIVKTIIAERVLGLPKG</sequence>
<dbReference type="SUPFAM" id="SSF56645">
    <property type="entry name" value="Acyl-CoA dehydrogenase NM domain-like"/>
    <property type="match status" value="1"/>
</dbReference>
<comment type="cofactor">
    <cofactor evidence="1 6">
        <name>FAD</name>
        <dbReference type="ChEBI" id="CHEBI:57692"/>
    </cofactor>
</comment>
<dbReference type="PANTHER" id="PTHR43292:SF4">
    <property type="entry name" value="ACYL-COA DEHYDROGENASE FADE34"/>
    <property type="match status" value="1"/>
</dbReference>
<evidence type="ECO:0000256" key="6">
    <source>
        <dbReference type="RuleBase" id="RU362125"/>
    </source>
</evidence>
<comment type="caution">
    <text evidence="10">The sequence shown here is derived from an EMBL/GenBank/DDBJ whole genome shotgun (WGS) entry which is preliminary data.</text>
</comment>
<reference evidence="11" key="1">
    <citation type="submission" date="2016-06" db="EMBL/GenBank/DDBJ databases">
        <authorList>
            <person name="Sutton G."/>
            <person name="Brinkac L."/>
            <person name="Sanka R."/>
            <person name="Adams M."/>
            <person name="Lau E."/>
            <person name="Mehaffy C."/>
            <person name="Tameris M."/>
            <person name="Hatherill M."/>
            <person name="Hanekom W."/>
            <person name="Mahomed H."/>
            <person name="Mcshane H."/>
        </authorList>
    </citation>
    <scope>NUCLEOTIDE SEQUENCE [LARGE SCALE GENOMIC DNA]</scope>
    <source>
        <strain evidence="11">852014-51077_SCH5608930-a</strain>
    </source>
</reference>
<comment type="similarity">
    <text evidence="2 6">Belongs to the acyl-CoA dehydrogenase family.</text>
</comment>
<evidence type="ECO:0000256" key="2">
    <source>
        <dbReference type="ARBA" id="ARBA00009347"/>
    </source>
</evidence>
<evidence type="ECO:0000259" key="9">
    <source>
        <dbReference type="Pfam" id="PF02771"/>
    </source>
</evidence>
<evidence type="ECO:0000256" key="3">
    <source>
        <dbReference type="ARBA" id="ARBA00022630"/>
    </source>
</evidence>
<dbReference type="Gene3D" id="1.20.140.10">
    <property type="entry name" value="Butyryl-CoA Dehydrogenase, subunit A, domain 3"/>
    <property type="match status" value="1"/>
</dbReference>
<feature type="domain" description="Acyl-CoA oxidase/dehydrogenase middle" evidence="8">
    <location>
        <begin position="133"/>
        <end position="227"/>
    </location>
</feature>
<proteinExistence type="inferred from homology"/>
<evidence type="ECO:0000313" key="10">
    <source>
        <dbReference type="EMBL" id="OBG03094.1"/>
    </source>
</evidence>
<evidence type="ECO:0000259" key="8">
    <source>
        <dbReference type="Pfam" id="PF02770"/>
    </source>
</evidence>
<dbReference type="InterPro" id="IPR009100">
    <property type="entry name" value="AcylCoA_DH/oxidase_NM_dom_sf"/>
</dbReference>
<feature type="domain" description="Acyl-CoA dehydrogenase/oxidase N-terminal" evidence="9">
    <location>
        <begin position="44"/>
        <end position="122"/>
    </location>
</feature>
<dbReference type="InterPro" id="IPR009075">
    <property type="entry name" value="AcylCo_DH/oxidase_C"/>
</dbReference>
<evidence type="ECO:0000256" key="5">
    <source>
        <dbReference type="ARBA" id="ARBA00023002"/>
    </source>
</evidence>
<keyword evidence="3 6" id="KW-0285">Flavoprotein</keyword>
<dbReference type="Proteomes" id="UP000093985">
    <property type="component" value="Unassembled WGS sequence"/>
</dbReference>
<dbReference type="GO" id="GO:0050660">
    <property type="term" value="F:flavin adenine dinucleotide binding"/>
    <property type="evidence" value="ECO:0007669"/>
    <property type="project" value="InterPro"/>
</dbReference>
<dbReference type="SUPFAM" id="SSF47203">
    <property type="entry name" value="Acyl-CoA dehydrogenase C-terminal domain-like"/>
    <property type="match status" value="1"/>
</dbReference>
<dbReference type="InterPro" id="IPR036250">
    <property type="entry name" value="AcylCo_DH-like_C"/>
</dbReference>
<dbReference type="AlphaFoldDB" id="A0A1A2EDH6"/>
<dbReference type="RefSeq" id="WP_064856129.1">
    <property type="nucleotide sequence ID" value="NZ_LZIM01000053.1"/>
</dbReference>
<dbReference type="Pfam" id="PF02770">
    <property type="entry name" value="Acyl-CoA_dh_M"/>
    <property type="match status" value="1"/>
</dbReference>
<keyword evidence="5 6" id="KW-0560">Oxidoreductase</keyword>
<dbReference type="Pfam" id="PF00441">
    <property type="entry name" value="Acyl-CoA_dh_1"/>
    <property type="match status" value="1"/>
</dbReference>